<dbReference type="GO" id="GO:0022857">
    <property type="term" value="F:transmembrane transporter activity"/>
    <property type="evidence" value="ECO:0007669"/>
    <property type="project" value="InterPro"/>
</dbReference>
<dbReference type="InterPro" id="IPR020846">
    <property type="entry name" value="MFS_dom"/>
</dbReference>
<organism evidence="10 11">
    <name type="scientific">Mycolicibacterium novocastrense</name>
    <name type="common">Mycobacterium novocastrense</name>
    <dbReference type="NCBI Taxonomy" id="59813"/>
    <lineage>
        <taxon>Bacteria</taxon>
        <taxon>Bacillati</taxon>
        <taxon>Actinomycetota</taxon>
        <taxon>Actinomycetes</taxon>
        <taxon>Mycobacteriales</taxon>
        <taxon>Mycobacteriaceae</taxon>
        <taxon>Mycolicibacterium</taxon>
    </lineage>
</organism>
<reference evidence="10" key="1">
    <citation type="submission" date="2020-07" db="EMBL/GenBank/DDBJ databases">
        <authorList>
            <person name="Pettersson B.M.F."/>
            <person name="Behra P.R.K."/>
            <person name="Ramesh M."/>
            <person name="Das S."/>
            <person name="Dasgupta S."/>
            <person name="Kirsebom L.A."/>
        </authorList>
    </citation>
    <scope>NUCLEOTIDE SEQUENCE</scope>
    <source>
        <strain evidence="10">DSM 44203</strain>
    </source>
</reference>
<dbReference type="AlphaFoldDB" id="A0AAW5SLE0"/>
<evidence type="ECO:0000256" key="6">
    <source>
        <dbReference type="ARBA" id="ARBA00023136"/>
    </source>
</evidence>
<dbReference type="EMBL" id="JACKTI010000036">
    <property type="protein sequence ID" value="MCV7024312.1"/>
    <property type="molecule type" value="Genomic_DNA"/>
</dbReference>
<feature type="transmembrane region" description="Helical" evidence="8">
    <location>
        <begin position="107"/>
        <end position="128"/>
    </location>
</feature>
<accession>A0AAW5SLE0</accession>
<dbReference type="GO" id="GO:0005886">
    <property type="term" value="C:plasma membrane"/>
    <property type="evidence" value="ECO:0007669"/>
    <property type="project" value="UniProtKB-SubCell"/>
</dbReference>
<comment type="caution">
    <text evidence="10">The sequence shown here is derived from an EMBL/GenBank/DDBJ whole genome shotgun (WGS) entry which is preliminary data.</text>
</comment>
<name>A0AAW5SLE0_MYCNV</name>
<dbReference type="Pfam" id="PF07690">
    <property type="entry name" value="MFS_1"/>
    <property type="match status" value="1"/>
</dbReference>
<feature type="transmembrane region" description="Helical" evidence="8">
    <location>
        <begin position="78"/>
        <end position="95"/>
    </location>
</feature>
<evidence type="ECO:0000313" key="11">
    <source>
        <dbReference type="Proteomes" id="UP001207528"/>
    </source>
</evidence>
<feature type="transmembrane region" description="Helical" evidence="8">
    <location>
        <begin position="353"/>
        <end position="372"/>
    </location>
</feature>
<dbReference type="InterPro" id="IPR036259">
    <property type="entry name" value="MFS_trans_sf"/>
</dbReference>
<proteinExistence type="predicted"/>
<evidence type="ECO:0000256" key="8">
    <source>
        <dbReference type="SAM" id="Phobius"/>
    </source>
</evidence>
<evidence type="ECO:0000256" key="3">
    <source>
        <dbReference type="ARBA" id="ARBA00022475"/>
    </source>
</evidence>
<comment type="subcellular location">
    <subcellularLocation>
        <location evidence="1">Cell membrane</location>
        <topology evidence="1">Multi-pass membrane protein</topology>
    </subcellularLocation>
</comment>
<feature type="transmembrane region" description="Helical" evidence="8">
    <location>
        <begin position="467"/>
        <end position="488"/>
    </location>
</feature>
<dbReference type="PROSITE" id="PS50850">
    <property type="entry name" value="MFS"/>
    <property type="match status" value="1"/>
</dbReference>
<protein>
    <submittedName>
        <fullName evidence="10">MFS transporter</fullName>
    </submittedName>
</protein>
<dbReference type="Gene3D" id="1.20.1720.10">
    <property type="entry name" value="Multidrug resistance protein D"/>
    <property type="match status" value="1"/>
</dbReference>
<feature type="transmembrane region" description="Helical" evidence="8">
    <location>
        <begin position="198"/>
        <end position="216"/>
    </location>
</feature>
<evidence type="ECO:0000256" key="4">
    <source>
        <dbReference type="ARBA" id="ARBA00022692"/>
    </source>
</evidence>
<evidence type="ECO:0000256" key="1">
    <source>
        <dbReference type="ARBA" id="ARBA00004651"/>
    </source>
</evidence>
<dbReference type="PANTHER" id="PTHR42718:SF42">
    <property type="entry name" value="EXPORT PROTEIN"/>
    <property type="match status" value="1"/>
</dbReference>
<evidence type="ECO:0000259" key="9">
    <source>
        <dbReference type="PROSITE" id="PS50850"/>
    </source>
</evidence>
<feature type="transmembrane region" description="Helical" evidence="8">
    <location>
        <begin position="329"/>
        <end position="347"/>
    </location>
</feature>
<keyword evidence="5 8" id="KW-1133">Transmembrane helix</keyword>
<feature type="transmembrane region" description="Helical" evidence="8">
    <location>
        <begin position="135"/>
        <end position="156"/>
    </location>
</feature>
<dbReference type="NCBIfam" id="TIGR00711">
    <property type="entry name" value="efflux_EmrB"/>
    <property type="match status" value="1"/>
</dbReference>
<feature type="transmembrane region" description="Helical" evidence="8">
    <location>
        <begin position="222"/>
        <end position="244"/>
    </location>
</feature>
<dbReference type="SUPFAM" id="SSF103473">
    <property type="entry name" value="MFS general substrate transporter"/>
    <property type="match status" value="1"/>
</dbReference>
<dbReference type="InterPro" id="IPR011701">
    <property type="entry name" value="MFS"/>
</dbReference>
<feature type="transmembrane region" description="Helical" evidence="8">
    <location>
        <begin position="162"/>
        <end position="186"/>
    </location>
</feature>
<evidence type="ECO:0000256" key="5">
    <source>
        <dbReference type="ARBA" id="ARBA00022989"/>
    </source>
</evidence>
<evidence type="ECO:0000256" key="2">
    <source>
        <dbReference type="ARBA" id="ARBA00022448"/>
    </source>
</evidence>
<keyword evidence="6 8" id="KW-0472">Membrane</keyword>
<keyword evidence="4 8" id="KW-0812">Transmembrane</keyword>
<dbReference type="PRINTS" id="PR01036">
    <property type="entry name" value="TCRTETB"/>
</dbReference>
<dbReference type="CDD" id="cd17321">
    <property type="entry name" value="MFS_MMR_MDR_like"/>
    <property type="match status" value="1"/>
</dbReference>
<sequence>MSDNSNRRWWALAALALAVLVFGFDITILNVALPTMATALSAGTEALQWMVNAYIVVLAGLMLTCGALGDRYGRKRSILLALVVFGAASAAATWADSAGMVIAARAVMGIGAAILMPVAFAVVAALFAPRERGKAVTVVVMAVSIGMPLGPLIAGYLLDHFWWGSIFLINVPMVALALVAIAVFLPESRDPDRGRPDVAGAVLSTAGLGALVYGIIAAPDRGWTTAVVGGCVGAGLLLLAVFTWWELRIAEPMIDLRLFGRRQFLWGSMAGVLVSFGMLGILFVVPQYMQFVGGHDALGTGLRLLPLMGGLIVGAPAGERLAARLGYRVPVSAGLAVLAAGLAIGATTDTSSGYGFVALWLAVVGAGIGAALSPAMDAVLGALPTEHAGAGTAITMTLRQVGGALGVALLGSVLSQGYTDRIDTRGLPADAADAARDSIAAALAVAARLADPGLAASAHAAYMHGMALVLATTAAIGFIAAALTGALLTGRPDKHAVDRADSGWDASPTYRAARSSAGAQHRSRGDAGR</sequence>
<dbReference type="InterPro" id="IPR004638">
    <property type="entry name" value="EmrB-like"/>
</dbReference>
<feature type="transmembrane region" description="Helical" evidence="8">
    <location>
        <begin position="264"/>
        <end position="285"/>
    </location>
</feature>
<feature type="transmembrane region" description="Helical" evidence="8">
    <location>
        <begin position="49"/>
        <end position="69"/>
    </location>
</feature>
<dbReference type="RefSeq" id="WP_084376992.1">
    <property type="nucleotide sequence ID" value="NZ_BCTA01000001.1"/>
</dbReference>
<dbReference type="Gene3D" id="1.20.1250.20">
    <property type="entry name" value="MFS general substrate transporter like domains"/>
    <property type="match status" value="1"/>
</dbReference>
<reference evidence="10" key="2">
    <citation type="journal article" date="2022" name="BMC Genomics">
        <title>Comparative genome analysis of mycobacteria focusing on tRNA and non-coding RNA.</title>
        <authorList>
            <person name="Behra P.R.K."/>
            <person name="Pettersson B.M.F."/>
            <person name="Ramesh M."/>
            <person name="Das S."/>
            <person name="Dasgupta S."/>
            <person name="Kirsebom L.A."/>
        </authorList>
    </citation>
    <scope>NUCLEOTIDE SEQUENCE</scope>
    <source>
        <strain evidence="10">DSM 44203</strain>
    </source>
</reference>
<evidence type="ECO:0000256" key="7">
    <source>
        <dbReference type="SAM" id="MobiDB-lite"/>
    </source>
</evidence>
<feature type="region of interest" description="Disordered" evidence="7">
    <location>
        <begin position="497"/>
        <end position="529"/>
    </location>
</feature>
<gene>
    <name evidence="10" type="ORF">H7I77_13285</name>
</gene>
<dbReference type="PANTHER" id="PTHR42718">
    <property type="entry name" value="MAJOR FACILITATOR SUPERFAMILY MULTIDRUG TRANSPORTER MFSC"/>
    <property type="match status" value="1"/>
</dbReference>
<evidence type="ECO:0000313" key="10">
    <source>
        <dbReference type="EMBL" id="MCV7024312.1"/>
    </source>
</evidence>
<feature type="domain" description="Major facilitator superfamily (MFS) profile" evidence="9">
    <location>
        <begin position="11"/>
        <end position="489"/>
    </location>
</feature>
<keyword evidence="3" id="KW-1003">Cell membrane</keyword>
<dbReference type="Proteomes" id="UP001207528">
    <property type="component" value="Unassembled WGS sequence"/>
</dbReference>
<keyword evidence="2" id="KW-0813">Transport</keyword>